<name>A0ABS4V9J1_9ACTN</name>
<dbReference type="Proteomes" id="UP001519311">
    <property type="component" value="Unassembled WGS sequence"/>
</dbReference>
<dbReference type="EMBL" id="JAGINS010000001">
    <property type="protein sequence ID" value="MBP2360476.1"/>
    <property type="molecule type" value="Genomic_DNA"/>
</dbReference>
<proteinExistence type="predicted"/>
<comment type="caution">
    <text evidence="1">The sequence shown here is derived from an EMBL/GenBank/DDBJ whole genome shotgun (WGS) entry which is preliminary data.</text>
</comment>
<evidence type="ECO:0000313" key="1">
    <source>
        <dbReference type="EMBL" id="MBP2360476.1"/>
    </source>
</evidence>
<reference evidence="1 2" key="1">
    <citation type="submission" date="2021-03" db="EMBL/GenBank/DDBJ databases">
        <title>Sequencing the genomes of 1000 actinobacteria strains.</title>
        <authorList>
            <person name="Klenk H.-P."/>
        </authorList>
    </citation>
    <scope>NUCLEOTIDE SEQUENCE [LARGE SCALE GENOMIC DNA]</scope>
    <source>
        <strain evidence="1 2">DSM 40843</strain>
    </source>
</reference>
<gene>
    <name evidence="1" type="ORF">JOF59_002876</name>
</gene>
<organism evidence="1 2">
    <name type="scientific">Streptomyces clavifer</name>
    <dbReference type="NCBI Taxonomy" id="68188"/>
    <lineage>
        <taxon>Bacteria</taxon>
        <taxon>Bacillati</taxon>
        <taxon>Actinomycetota</taxon>
        <taxon>Actinomycetes</taxon>
        <taxon>Kitasatosporales</taxon>
        <taxon>Streptomycetaceae</taxon>
        <taxon>Streptomyces</taxon>
    </lineage>
</organism>
<sequence length="31" mass="3280">MGADLAIGANTILEVTHSHTNTPHIARPRGQ</sequence>
<accession>A0ABS4V9J1</accession>
<keyword evidence="2" id="KW-1185">Reference proteome</keyword>
<evidence type="ECO:0000313" key="2">
    <source>
        <dbReference type="Proteomes" id="UP001519311"/>
    </source>
</evidence>
<protein>
    <submittedName>
        <fullName evidence="1">Uncharacterized protein</fullName>
    </submittedName>
</protein>